<feature type="compositionally biased region" description="Basic and acidic residues" evidence="1">
    <location>
        <begin position="506"/>
        <end position="524"/>
    </location>
</feature>
<evidence type="ECO:0000256" key="2">
    <source>
        <dbReference type="SAM" id="Phobius"/>
    </source>
</evidence>
<feature type="transmembrane region" description="Helical" evidence="2">
    <location>
        <begin position="243"/>
        <end position="265"/>
    </location>
</feature>
<dbReference type="EMBL" id="JBIAUT010000002">
    <property type="protein sequence ID" value="MFF4215945.1"/>
    <property type="molecule type" value="Genomic_DNA"/>
</dbReference>
<dbReference type="Proteomes" id="UP001602123">
    <property type="component" value="Unassembled WGS sequence"/>
</dbReference>
<sequence>MTMDGGGRGVRPAELLLTSIAAVSWSFLAMAGIAALGLHLLGADAAGALGPMTAAAVVLAVGGSLMPSGDIEAFGLKGAGAHTAIDIAPLGVSLAGALLLGMIFARSLRRAGVTIGAGELAARAASVVILFLFLLAGLAWAGEDSVTFDGSGLGLGGGGGGGGPKLEIPGIGDVGDIAGGLPDRLTGLVNAKAAVGFSIRTGPSLLGGTVWVLGVLLIAVLGARRAPLPRGWQVLHRGVRPAVAALCAVLVLAVGAGLAAAAYAATGDDAPKRVLGAALLGAPNGVFLAVPLGLFVSWHGTASGALTKVLPSPLDELLSARADEPVTLGRLAELDALVWLLAVACALMMLCVGVLTAVRTPRDGLGVTAFAARCAVALGVATAVALPLLVLATRVKVDASLSVLGFDVFGAGLELSGNVPMALALGAAWGAAAGAVGGVLACATGTAGRRAVVYGPRAAAAARAAAGAADAAGPAAGAAGAAGPAGAAHPGLAGPPGPYRPSPGRPARDDTNPYKRPLLPDERSTAPTQTGRPLPPPRRPRGSGYRYGAPPPEEPPPPPPGPPPRRR</sequence>
<feature type="transmembrane region" description="Helical" evidence="2">
    <location>
        <begin position="120"/>
        <end position="141"/>
    </location>
</feature>
<keyword evidence="4" id="KW-1185">Reference proteome</keyword>
<feature type="transmembrane region" description="Helical" evidence="2">
    <location>
        <begin position="277"/>
        <end position="298"/>
    </location>
</feature>
<keyword evidence="2" id="KW-0812">Transmembrane</keyword>
<evidence type="ECO:0000313" key="4">
    <source>
        <dbReference type="Proteomes" id="UP001602123"/>
    </source>
</evidence>
<feature type="transmembrane region" description="Helical" evidence="2">
    <location>
        <begin position="337"/>
        <end position="358"/>
    </location>
</feature>
<name>A0ABW6TTM8_9ACTN</name>
<dbReference type="InterPro" id="IPR047724">
    <property type="entry name" value="Streptophobe"/>
</dbReference>
<feature type="compositionally biased region" description="Low complexity" evidence="1">
    <location>
        <begin position="474"/>
        <end position="492"/>
    </location>
</feature>
<organism evidence="3 4">
    <name type="scientific">Streptomyces nondiastaticus</name>
    <dbReference type="NCBI Taxonomy" id="3154512"/>
    <lineage>
        <taxon>Bacteria</taxon>
        <taxon>Bacillati</taxon>
        <taxon>Actinomycetota</taxon>
        <taxon>Actinomycetes</taxon>
        <taxon>Kitasatosporales</taxon>
        <taxon>Streptomycetaceae</taxon>
        <taxon>Streptomyces</taxon>
    </lineage>
</organism>
<comment type="caution">
    <text evidence="3">The sequence shown here is derived from an EMBL/GenBank/DDBJ whole genome shotgun (WGS) entry which is preliminary data.</text>
</comment>
<feature type="compositionally biased region" description="Pro residues" evidence="1">
    <location>
        <begin position="493"/>
        <end position="504"/>
    </location>
</feature>
<proteinExistence type="predicted"/>
<feature type="compositionally biased region" description="Pro residues" evidence="1">
    <location>
        <begin position="549"/>
        <end position="567"/>
    </location>
</feature>
<dbReference type="RefSeq" id="WP_388625333.1">
    <property type="nucleotide sequence ID" value="NZ_JBIAUT010000002.1"/>
</dbReference>
<keyword evidence="2" id="KW-0472">Membrane</keyword>
<feature type="transmembrane region" description="Helical" evidence="2">
    <location>
        <begin position="205"/>
        <end position="223"/>
    </location>
</feature>
<feature type="transmembrane region" description="Helical" evidence="2">
    <location>
        <begin position="370"/>
        <end position="392"/>
    </location>
</feature>
<reference evidence="3 4" key="1">
    <citation type="submission" date="2024-10" db="EMBL/GenBank/DDBJ databases">
        <title>The Natural Products Discovery Center: Release of the First 8490 Sequenced Strains for Exploring Actinobacteria Biosynthetic Diversity.</title>
        <authorList>
            <person name="Kalkreuter E."/>
            <person name="Kautsar S.A."/>
            <person name="Yang D."/>
            <person name="Bader C.D."/>
            <person name="Teijaro C.N."/>
            <person name="Fluegel L."/>
            <person name="Davis C.M."/>
            <person name="Simpson J.R."/>
            <person name="Lauterbach L."/>
            <person name="Steele A.D."/>
            <person name="Gui C."/>
            <person name="Meng S."/>
            <person name="Li G."/>
            <person name="Viehrig K."/>
            <person name="Ye F."/>
            <person name="Su P."/>
            <person name="Kiefer A.F."/>
            <person name="Nichols A."/>
            <person name="Cepeda A.J."/>
            <person name="Yan W."/>
            <person name="Fan B."/>
            <person name="Jiang Y."/>
            <person name="Adhikari A."/>
            <person name="Zheng C.-J."/>
            <person name="Schuster L."/>
            <person name="Cowan T.M."/>
            <person name="Smanski M.J."/>
            <person name="Chevrette M.G."/>
            <person name="De Carvalho L.P.S."/>
            <person name="Shen B."/>
        </authorList>
    </citation>
    <scope>NUCLEOTIDE SEQUENCE [LARGE SCALE GENOMIC DNA]</scope>
    <source>
        <strain evidence="3 4">NPDC001650</strain>
    </source>
</reference>
<evidence type="ECO:0000313" key="3">
    <source>
        <dbReference type="EMBL" id="MFF4215945.1"/>
    </source>
</evidence>
<protein>
    <submittedName>
        <fullName evidence="3">Streptophobe family protein</fullName>
    </submittedName>
</protein>
<gene>
    <name evidence="3" type="ORF">ACFYZM_06635</name>
</gene>
<keyword evidence="2" id="KW-1133">Transmembrane helix</keyword>
<feature type="region of interest" description="Disordered" evidence="1">
    <location>
        <begin position="474"/>
        <end position="567"/>
    </location>
</feature>
<dbReference type="NCBIfam" id="NF038391">
    <property type="entry name" value="streptophobe"/>
    <property type="match status" value="1"/>
</dbReference>
<feature type="transmembrane region" description="Helical" evidence="2">
    <location>
        <begin position="20"/>
        <end position="41"/>
    </location>
</feature>
<evidence type="ECO:0000256" key="1">
    <source>
        <dbReference type="SAM" id="MobiDB-lite"/>
    </source>
</evidence>
<feature type="transmembrane region" description="Helical" evidence="2">
    <location>
        <begin position="87"/>
        <end position="108"/>
    </location>
</feature>
<feature type="transmembrane region" description="Helical" evidence="2">
    <location>
        <begin position="48"/>
        <end position="67"/>
    </location>
</feature>
<accession>A0ABW6TTM8</accession>